<organism evidence="1 2">
    <name type="scientific">Dallia pectoralis</name>
    <name type="common">Alaska blackfish</name>
    <dbReference type="NCBI Taxonomy" id="75939"/>
    <lineage>
        <taxon>Eukaryota</taxon>
        <taxon>Metazoa</taxon>
        <taxon>Chordata</taxon>
        <taxon>Craniata</taxon>
        <taxon>Vertebrata</taxon>
        <taxon>Euteleostomi</taxon>
        <taxon>Actinopterygii</taxon>
        <taxon>Neopterygii</taxon>
        <taxon>Teleostei</taxon>
        <taxon>Protacanthopterygii</taxon>
        <taxon>Esociformes</taxon>
        <taxon>Umbridae</taxon>
        <taxon>Dallia</taxon>
    </lineage>
</organism>
<accession>A0ACC2GM42</accession>
<dbReference type="Proteomes" id="UP001157502">
    <property type="component" value="Chromosome 11"/>
</dbReference>
<dbReference type="EMBL" id="CM055738">
    <property type="protein sequence ID" value="KAJ8004525.1"/>
    <property type="molecule type" value="Genomic_DNA"/>
</dbReference>
<feature type="non-terminal residue" evidence="1">
    <location>
        <position position="1"/>
    </location>
</feature>
<reference evidence="1" key="1">
    <citation type="submission" date="2021-05" db="EMBL/GenBank/DDBJ databases">
        <authorList>
            <person name="Pan Q."/>
            <person name="Jouanno E."/>
            <person name="Zahm M."/>
            <person name="Klopp C."/>
            <person name="Cabau C."/>
            <person name="Louis A."/>
            <person name="Berthelot C."/>
            <person name="Parey E."/>
            <person name="Roest Crollius H."/>
            <person name="Montfort J."/>
            <person name="Robinson-Rechavi M."/>
            <person name="Bouchez O."/>
            <person name="Lampietro C."/>
            <person name="Lopez Roques C."/>
            <person name="Donnadieu C."/>
            <person name="Postlethwait J."/>
            <person name="Bobe J."/>
            <person name="Dillon D."/>
            <person name="Chandos A."/>
            <person name="von Hippel F."/>
            <person name="Guiguen Y."/>
        </authorList>
    </citation>
    <scope>NUCLEOTIDE SEQUENCE</scope>
    <source>
        <strain evidence="1">YG-Jan2019</strain>
    </source>
</reference>
<comment type="caution">
    <text evidence="1">The sequence shown here is derived from an EMBL/GenBank/DDBJ whole genome shotgun (WGS) entry which is preliminary data.</text>
</comment>
<gene>
    <name evidence="1" type="ORF">DPEC_G00137180</name>
</gene>
<keyword evidence="2" id="KW-1185">Reference proteome</keyword>
<evidence type="ECO:0000313" key="1">
    <source>
        <dbReference type="EMBL" id="KAJ8004525.1"/>
    </source>
</evidence>
<evidence type="ECO:0000313" key="2">
    <source>
        <dbReference type="Proteomes" id="UP001157502"/>
    </source>
</evidence>
<proteinExistence type="predicted"/>
<protein>
    <submittedName>
        <fullName evidence="1">Uncharacterized protein</fullName>
    </submittedName>
</protein>
<name>A0ACC2GM42_DALPE</name>
<sequence length="501" mass="54445">GCFTSAGSIPGSFTLSSLQNILLGQEDRVLSLTMTLLCQALCLCLVLVACRAAPPNLGVMLTDDPENHKPCEQHADRVMKNSPGGRPMPGAFVPQCNEQGHYKPLQCHGSTGHCWCVDHRGQEKSGTRNGPGGGRPNCDVPGQPEQSRNCMEHKESIKTTGPGGEPVLGAFVPDCDHLGHYKPLQCHGSTGHCWCVDHRGQEKSGTRKGPGGGQPNCDVPGHPEQSRNCMEHKESIKTTGPGGEPVLGAFVPDCDHLGQYKPLQCHGSTGHCWCVNHRGQEKSGTRKGPGGGQPNCQQRGNVTEETERESCSNEPLDAVTSTDHNKTLAFRGDYYLHKNEHSTDGWIAMPINATFQGLHRDVTAAFSHAGHLYFIQGEQVFAFTNSGEQFQLVEGFPKPLKDELGIDGPLDAAFVCEKESVLHVIKGKQMFAIELTATPRVVVKEFLLPLSKYNAAVCTPKGIKVFVGGDYFEYQSPMLLAFSRIQPYPQKTSQKMFGCVF</sequence>